<name>A0A5K7XEP0_9BACT</name>
<reference evidence="3" key="1">
    <citation type="submission" date="2019-10" db="EMBL/GenBank/DDBJ databases">
        <title>Lacipirellula parvula gen. nov., sp. nov., representing a lineage of planctomycetes widespread in freshwater anoxic habitats, and description of the family Lacipirellulaceae.</title>
        <authorList>
            <person name="Dedysh S.N."/>
            <person name="Kulichevskaya I.S."/>
            <person name="Beletsky A.V."/>
            <person name="Rakitin A.L."/>
            <person name="Mardanov A.V."/>
            <person name="Ivanova A.A."/>
            <person name="Saltykova V.X."/>
            <person name="Rijpstra W.I.C."/>
            <person name="Sinninghe Damste J.S."/>
            <person name="Ravin N.V."/>
        </authorList>
    </citation>
    <scope>NUCLEOTIDE SEQUENCE [LARGE SCALE GENOMIC DNA]</scope>
    <source>
        <strain evidence="3">PX69</strain>
    </source>
</reference>
<evidence type="ECO:0000313" key="2">
    <source>
        <dbReference type="EMBL" id="BBO32693.1"/>
    </source>
</evidence>
<protein>
    <recommendedName>
        <fullName evidence="1">Lon N-terminal domain-containing protein</fullName>
    </recommendedName>
</protein>
<evidence type="ECO:0000313" key="3">
    <source>
        <dbReference type="Proteomes" id="UP000326837"/>
    </source>
</evidence>
<proteinExistence type="predicted"/>
<dbReference type="InterPro" id="IPR046336">
    <property type="entry name" value="Lon_prtase_N_sf"/>
</dbReference>
<dbReference type="PANTHER" id="PTHR46732">
    <property type="entry name" value="ATP-DEPENDENT PROTEASE LA (LON) DOMAIN PROTEIN"/>
    <property type="match status" value="1"/>
</dbReference>
<dbReference type="Proteomes" id="UP000326837">
    <property type="component" value="Chromosome"/>
</dbReference>
<dbReference type="Pfam" id="PF02190">
    <property type="entry name" value="LON_substr_bdg"/>
    <property type="match status" value="1"/>
</dbReference>
<evidence type="ECO:0000259" key="1">
    <source>
        <dbReference type="PROSITE" id="PS51787"/>
    </source>
</evidence>
<dbReference type="PROSITE" id="PS51787">
    <property type="entry name" value="LON_N"/>
    <property type="match status" value="1"/>
</dbReference>
<accession>A0A5K7XEP0</accession>
<dbReference type="Gene3D" id="2.30.130.40">
    <property type="entry name" value="LON domain-like"/>
    <property type="match status" value="1"/>
</dbReference>
<dbReference type="EMBL" id="AP021861">
    <property type="protein sequence ID" value="BBO32693.1"/>
    <property type="molecule type" value="Genomic_DNA"/>
</dbReference>
<keyword evidence="3" id="KW-1185">Reference proteome</keyword>
<gene>
    <name evidence="2" type="ORF">PLANPX_2305</name>
</gene>
<dbReference type="AlphaFoldDB" id="A0A5K7XEP0"/>
<feature type="domain" description="Lon N-terminal" evidence="1">
    <location>
        <begin position="20"/>
        <end position="219"/>
    </location>
</feature>
<dbReference type="SMART" id="SM00464">
    <property type="entry name" value="LON"/>
    <property type="match status" value="1"/>
</dbReference>
<dbReference type="SUPFAM" id="SSF88697">
    <property type="entry name" value="PUA domain-like"/>
    <property type="match status" value="1"/>
</dbReference>
<dbReference type="InterPro" id="IPR003111">
    <property type="entry name" value="Lon_prtase_N"/>
</dbReference>
<dbReference type="InterPro" id="IPR015947">
    <property type="entry name" value="PUA-like_sf"/>
</dbReference>
<organism evidence="2 3">
    <name type="scientific">Lacipirellula parvula</name>
    <dbReference type="NCBI Taxonomy" id="2650471"/>
    <lineage>
        <taxon>Bacteria</taxon>
        <taxon>Pseudomonadati</taxon>
        <taxon>Planctomycetota</taxon>
        <taxon>Planctomycetia</taxon>
        <taxon>Pirellulales</taxon>
        <taxon>Lacipirellulaceae</taxon>
        <taxon>Lacipirellula</taxon>
    </lineage>
</organism>
<dbReference type="PANTHER" id="PTHR46732:SF8">
    <property type="entry name" value="ATP-DEPENDENT PROTEASE LA (LON) DOMAIN PROTEIN"/>
    <property type="match status" value="1"/>
</dbReference>
<sequence length="240" mass="26567">MLPWNTDDLTFDETRFKGVARLFPLPDLVMFPHVMQPLHIFEPRYREMLNDALDSDGLIAMSILAPGWEANYEGKPRLLPQVCVGKVVTHQRLEDGRYNIMLLGMRRARLVSEVATGRSFRTAELELLDETYPGEGEADRAELQAVLCREFQQALPLPPGAKSPGPVQDLLAAELPLAVLTDLASFALPLDAGLKCRLLAECNVDRRAELLLETLGKPWKGIPATPAPAAAGFPPRFSQN</sequence>
<dbReference type="KEGG" id="lpav:PLANPX_2305"/>